<protein>
    <submittedName>
        <fullName evidence="1">Uncharacterized protein</fullName>
    </submittedName>
</protein>
<dbReference type="Proteomes" id="UP001178507">
    <property type="component" value="Unassembled WGS sequence"/>
</dbReference>
<gene>
    <name evidence="1" type="ORF">EVOR1521_LOCUS7231</name>
</gene>
<reference evidence="1" key="1">
    <citation type="submission" date="2023-08" db="EMBL/GenBank/DDBJ databases">
        <authorList>
            <person name="Chen Y."/>
            <person name="Shah S."/>
            <person name="Dougan E. K."/>
            <person name="Thang M."/>
            <person name="Chan C."/>
        </authorList>
    </citation>
    <scope>NUCLEOTIDE SEQUENCE</scope>
</reference>
<accession>A0AA36I338</accession>
<organism evidence="1 2">
    <name type="scientific">Effrenium voratum</name>
    <dbReference type="NCBI Taxonomy" id="2562239"/>
    <lineage>
        <taxon>Eukaryota</taxon>
        <taxon>Sar</taxon>
        <taxon>Alveolata</taxon>
        <taxon>Dinophyceae</taxon>
        <taxon>Suessiales</taxon>
        <taxon>Symbiodiniaceae</taxon>
        <taxon>Effrenium</taxon>
    </lineage>
</organism>
<dbReference type="AlphaFoldDB" id="A0AA36I338"/>
<evidence type="ECO:0000313" key="2">
    <source>
        <dbReference type="Proteomes" id="UP001178507"/>
    </source>
</evidence>
<keyword evidence="2" id="KW-1185">Reference proteome</keyword>
<proteinExistence type="predicted"/>
<comment type="caution">
    <text evidence="1">The sequence shown here is derived from an EMBL/GenBank/DDBJ whole genome shotgun (WGS) entry which is preliminary data.</text>
</comment>
<sequence>MEREERKAQPVAEKALREAKQALEERAQMEWALSDNHKHVRIMSLSASNTVRPRFAGGAILLLCKDDMEGLLWHREELQSQFHQLKKGMIVFSPVLSYLVESCLEGNSRPRRPCEPIKFSMGWKSRSSGARGGPWK</sequence>
<dbReference type="EMBL" id="CAUJNA010000570">
    <property type="protein sequence ID" value="CAJ1378828.1"/>
    <property type="molecule type" value="Genomic_DNA"/>
</dbReference>
<evidence type="ECO:0000313" key="1">
    <source>
        <dbReference type="EMBL" id="CAJ1378828.1"/>
    </source>
</evidence>
<name>A0AA36I338_9DINO</name>